<dbReference type="AlphaFoldDB" id="A0A143QK41"/>
<reference evidence="1 2" key="1">
    <citation type="journal article" date="2016" name="Genome Announc.">
        <title>Complete Genome and Plasmid Sequences for Rhodococcus fascians D188 and Draft Sequences for Rhodococcus Isolates PBTS 1 and PBTS 2.</title>
        <authorList>
            <person name="Stamler R.A."/>
            <person name="Vereecke D."/>
            <person name="Zhang Y."/>
            <person name="Schilkey F."/>
            <person name="Devitt N."/>
            <person name="Randall J.J."/>
        </authorList>
    </citation>
    <scope>NUCLEOTIDE SEQUENCE [LARGE SCALE GENOMIC DNA]</scope>
    <source>
        <strain evidence="1 2">PBTS2</strain>
    </source>
</reference>
<organism evidence="1 2">
    <name type="scientific">Rhodococcoides fascians</name>
    <name type="common">Rhodococcus fascians</name>
    <dbReference type="NCBI Taxonomy" id="1828"/>
    <lineage>
        <taxon>Bacteria</taxon>
        <taxon>Bacillati</taxon>
        <taxon>Actinomycetota</taxon>
        <taxon>Actinomycetes</taxon>
        <taxon>Mycobacteriales</taxon>
        <taxon>Nocardiaceae</taxon>
        <taxon>Rhodococcoides</taxon>
    </lineage>
</organism>
<dbReference type="KEGG" id="rhs:A3Q41_01863"/>
<gene>
    <name evidence="1" type="ORF">A3Q41_01863</name>
</gene>
<proteinExistence type="predicted"/>
<name>A0A143QK41_RHOFA</name>
<dbReference type="EMBL" id="CP015220">
    <property type="protein sequence ID" value="AMY23166.1"/>
    <property type="molecule type" value="Genomic_DNA"/>
</dbReference>
<dbReference type="RefSeq" id="WP_048317929.1">
    <property type="nucleotide sequence ID" value="NZ_CP015220.1"/>
</dbReference>
<protein>
    <recommendedName>
        <fullName evidence="3">Knr4/Smi1-like domain-containing protein</fullName>
    </recommendedName>
</protein>
<dbReference type="OrthoDB" id="3287229at2"/>
<sequence>MNLTAAWTAYMATLRERAPITAASIRPPRTAGERESAERATTPWTGELREFYELHDGQHVPQGEDYVPVGSVLPDANLLSLDEVVRQHRNNLANRHRIDYLGDDWPAVVRAQDAGETAEMFLPAYVPFAEGIFGLTYTDTRPGRRRGCVRMFSAEAADGGAPWFDSLTEYIAALYRSVESGSPIYDDVVPTFVDGVLEWRDPELSDGSMAHAATLPVIRIPFALIDFRPSQLSDDDDLIDLDHVRRTVIETARRLHPYSVVEDARAVYRQVPRVRGANMNWWVSINGAETVFTAVVTGEGHDVLVLELPSGGCVLEGDQGEAR</sequence>
<keyword evidence="2" id="KW-1185">Reference proteome</keyword>
<evidence type="ECO:0008006" key="3">
    <source>
        <dbReference type="Google" id="ProtNLM"/>
    </source>
</evidence>
<evidence type="ECO:0000313" key="1">
    <source>
        <dbReference type="EMBL" id="AMY23166.1"/>
    </source>
</evidence>
<evidence type="ECO:0000313" key="2">
    <source>
        <dbReference type="Proteomes" id="UP000076038"/>
    </source>
</evidence>
<dbReference type="Proteomes" id="UP000076038">
    <property type="component" value="Chromosome"/>
</dbReference>
<reference evidence="2" key="2">
    <citation type="submission" date="2016-04" db="EMBL/GenBank/DDBJ databases">
        <title>Complete Genome and Plasmid Sequences for Rhodococcus fascians D188 and Draft Sequences for Rhodococcus spp. Isolates PBTS 1 and PBTS 2.</title>
        <authorList>
            <person name="Stamer R."/>
            <person name="Vereecke D."/>
            <person name="Zhang Y."/>
            <person name="Schilkey F."/>
            <person name="Devitt N."/>
            <person name="Randall J."/>
        </authorList>
    </citation>
    <scope>NUCLEOTIDE SEQUENCE [LARGE SCALE GENOMIC DNA]</scope>
    <source>
        <strain evidence="2">PBTS2</strain>
    </source>
</reference>
<accession>A0A143QK41</accession>
<dbReference type="PATRIC" id="fig|1653479.3.peg.1884"/>